<feature type="domain" description="ZZ-type" evidence="6">
    <location>
        <begin position="445"/>
        <end position="507"/>
    </location>
</feature>
<keyword evidence="2 4" id="KW-0863">Zinc-finger</keyword>
<feature type="compositionally biased region" description="Polar residues" evidence="5">
    <location>
        <begin position="859"/>
        <end position="887"/>
    </location>
</feature>
<evidence type="ECO:0000256" key="3">
    <source>
        <dbReference type="ARBA" id="ARBA00022833"/>
    </source>
</evidence>
<evidence type="ECO:0000256" key="4">
    <source>
        <dbReference type="PROSITE-ProRule" id="PRU00228"/>
    </source>
</evidence>
<evidence type="ECO:0000313" key="7">
    <source>
        <dbReference type="EMBL" id="KAF2096441.1"/>
    </source>
</evidence>
<feature type="compositionally biased region" description="Polar residues" evidence="5">
    <location>
        <begin position="145"/>
        <end position="157"/>
    </location>
</feature>
<keyword evidence="8" id="KW-1185">Reference proteome</keyword>
<proteinExistence type="predicted"/>
<feature type="region of interest" description="Disordered" evidence="5">
    <location>
        <begin position="145"/>
        <end position="168"/>
    </location>
</feature>
<dbReference type="SUPFAM" id="SSF57850">
    <property type="entry name" value="RING/U-box"/>
    <property type="match status" value="4"/>
</dbReference>
<dbReference type="AlphaFoldDB" id="A0A9P4I770"/>
<dbReference type="InterPro" id="IPR032350">
    <property type="entry name" value="Nbr1_FW"/>
</dbReference>
<evidence type="ECO:0000256" key="5">
    <source>
        <dbReference type="SAM" id="MobiDB-lite"/>
    </source>
</evidence>
<dbReference type="Pfam" id="PF00569">
    <property type="entry name" value="ZZ"/>
    <property type="match status" value="2"/>
</dbReference>
<dbReference type="Pfam" id="PF16158">
    <property type="entry name" value="N_BRCA1_IG"/>
    <property type="match status" value="1"/>
</dbReference>
<accession>A0A9P4I770</accession>
<dbReference type="PANTHER" id="PTHR20930:SF0">
    <property type="entry name" value="PROTEIN ILRUN"/>
    <property type="match status" value="1"/>
</dbReference>
<evidence type="ECO:0000256" key="2">
    <source>
        <dbReference type="ARBA" id="ARBA00022771"/>
    </source>
</evidence>
<dbReference type="PANTHER" id="PTHR20930">
    <property type="entry name" value="OVARIAN CARCINOMA ANTIGEN CA125-RELATED"/>
    <property type="match status" value="1"/>
</dbReference>
<evidence type="ECO:0000259" key="6">
    <source>
        <dbReference type="PROSITE" id="PS50135"/>
    </source>
</evidence>
<evidence type="ECO:0000256" key="1">
    <source>
        <dbReference type="ARBA" id="ARBA00022723"/>
    </source>
</evidence>
<evidence type="ECO:0000313" key="8">
    <source>
        <dbReference type="Proteomes" id="UP000799772"/>
    </source>
</evidence>
<keyword evidence="1" id="KW-0479">Metal-binding</keyword>
<gene>
    <name evidence="7" type="ORF">NA57DRAFT_41962</name>
</gene>
<reference evidence="7" key="1">
    <citation type="journal article" date="2020" name="Stud. Mycol.">
        <title>101 Dothideomycetes genomes: a test case for predicting lifestyles and emergence of pathogens.</title>
        <authorList>
            <person name="Haridas S."/>
            <person name="Albert R."/>
            <person name="Binder M."/>
            <person name="Bloem J."/>
            <person name="Labutti K."/>
            <person name="Salamov A."/>
            <person name="Andreopoulos B."/>
            <person name="Baker S."/>
            <person name="Barry K."/>
            <person name="Bills G."/>
            <person name="Bluhm B."/>
            <person name="Cannon C."/>
            <person name="Castanera R."/>
            <person name="Culley D."/>
            <person name="Daum C."/>
            <person name="Ezra D."/>
            <person name="Gonzalez J."/>
            <person name="Henrissat B."/>
            <person name="Kuo A."/>
            <person name="Liang C."/>
            <person name="Lipzen A."/>
            <person name="Lutzoni F."/>
            <person name="Magnuson J."/>
            <person name="Mondo S."/>
            <person name="Nolan M."/>
            <person name="Ohm R."/>
            <person name="Pangilinan J."/>
            <person name="Park H.-J."/>
            <person name="Ramirez L."/>
            <person name="Alfaro M."/>
            <person name="Sun H."/>
            <person name="Tritt A."/>
            <person name="Yoshinaga Y."/>
            <person name="Zwiers L.-H."/>
            <person name="Turgeon B."/>
            <person name="Goodwin S."/>
            <person name="Spatafora J."/>
            <person name="Crous P."/>
            <person name="Grigoriev I."/>
        </authorList>
    </citation>
    <scope>NUCLEOTIDE SEQUENCE</scope>
    <source>
        <strain evidence="7">CBS 133067</strain>
    </source>
</reference>
<feature type="compositionally biased region" description="Basic and acidic residues" evidence="5">
    <location>
        <begin position="801"/>
        <end position="846"/>
    </location>
</feature>
<dbReference type="CDD" id="cd14947">
    <property type="entry name" value="NBR1_like"/>
    <property type="match status" value="1"/>
</dbReference>
<feature type="domain" description="ZZ-type" evidence="6">
    <location>
        <begin position="213"/>
        <end position="268"/>
    </location>
</feature>
<dbReference type="Gene3D" id="3.30.60.90">
    <property type="match status" value="4"/>
</dbReference>
<feature type="compositionally biased region" description="Acidic residues" evidence="5">
    <location>
        <begin position="891"/>
        <end position="933"/>
    </location>
</feature>
<sequence>MATNTPVTMETLISVKITYQGTNKKFKVPLGDLGPNNLPDKLRQLLDIPEDKLITFERFSDSAGAYITLDPANLQAYKTLYRAAKAKLKLRLRATSLGDEVVLPVPSPPVPTPTVNLRNFRQKTTTKMLMNPIFSASEATLNNPTGGVRVSSATSVRQPEVKAEAEDEAPLPRAFHAREAAFFSELAEASRANLALRTKEPQLLPQPTNGHADWSVYCNGCEARMPHEHYHCNVCDSGDFDLCTSCISAGKHCHEDKHFLIKRYVRDNKVVSSTTERVATKPKVEVETKAEVEKKMPGAYAADEKKPYPEEPRVPTRTCNSCVKVFDENQFLTCQTCEDYDLCEPCLKGNKHGHHPAHAFTPAVDGSGVSPLARFLATAGRNVLHNALCDECDCKIYGVRHKCLNCPDWDYCSKCFEKAATLHPGHRFVPIYEPYATPHTFSTNHHGIYCDGPLCNKNGTSTKSFIQGVRYKCAICHDTDFCASCEASPANKHNRTHPLIKFKTPVRNVSVTTMGEDKNGSLLATMGDNSVKASARVPVSPPRTTHTVSKIQPIVDVKPVEEPATKPIKEKIEIKDLLAEPIKEKLKVQDLLTAEKSPMERIPLRKSLSVRSAITASGDQLNAHFVRDTITDGTEMSPSQRFIQIWTLRNPGPHAWPAGCRVRYVGGDMMLNVEDSLGGIVGAAGSNVIQRVVKVGEEVHFRVLMKAPQRVGTSISYWRLKSPDNTPFGHRLWCHIDVVEKDAKAISPAQALETTADSSKAPAEDKEMNNLLEEFNRKRALMAEAIKKQEERVKALEEVQKRKQKLSEDEDRAKRTEPEVKAEAEVKVEPEVKAEPEVKQEVEAEKSTMIFPKLEKESPSSSTHESAIPSSPATAVTARSQATTVASPATEEPEIFEDAESVEIIEESTSSDEDGFLTDEEYDILDASDEELA</sequence>
<comment type="caution">
    <text evidence="7">The sequence shown here is derived from an EMBL/GenBank/DDBJ whole genome shotgun (WGS) entry which is preliminary data.</text>
</comment>
<dbReference type="SMART" id="SM00291">
    <property type="entry name" value="ZnF_ZZ"/>
    <property type="match status" value="4"/>
</dbReference>
<dbReference type="InterPro" id="IPR000433">
    <property type="entry name" value="Znf_ZZ"/>
</dbReference>
<name>A0A9P4I770_9PEZI</name>
<organism evidence="7 8">
    <name type="scientific">Rhizodiscina lignyota</name>
    <dbReference type="NCBI Taxonomy" id="1504668"/>
    <lineage>
        <taxon>Eukaryota</taxon>
        <taxon>Fungi</taxon>
        <taxon>Dikarya</taxon>
        <taxon>Ascomycota</taxon>
        <taxon>Pezizomycotina</taxon>
        <taxon>Dothideomycetes</taxon>
        <taxon>Pleosporomycetidae</taxon>
        <taxon>Aulographales</taxon>
        <taxon>Rhizodiscinaceae</taxon>
        <taxon>Rhizodiscina</taxon>
    </lineage>
</organism>
<dbReference type="OrthoDB" id="661148at2759"/>
<dbReference type="InterPro" id="IPR043145">
    <property type="entry name" value="Znf_ZZ_sf"/>
</dbReference>
<feature type="region of interest" description="Disordered" evidence="5">
    <location>
        <begin position="801"/>
        <end position="933"/>
    </location>
</feature>
<dbReference type="CDD" id="cd02249">
    <property type="entry name" value="ZZ"/>
    <property type="match status" value="1"/>
</dbReference>
<dbReference type="Proteomes" id="UP000799772">
    <property type="component" value="Unassembled WGS sequence"/>
</dbReference>
<keyword evidence="3" id="KW-0862">Zinc</keyword>
<dbReference type="CDD" id="cd02340">
    <property type="entry name" value="ZZ_NBR1_like"/>
    <property type="match status" value="2"/>
</dbReference>
<dbReference type="InterPro" id="IPR013783">
    <property type="entry name" value="Ig-like_fold"/>
</dbReference>
<protein>
    <recommendedName>
        <fullName evidence="6">ZZ-type domain-containing protein</fullName>
    </recommendedName>
</protein>
<dbReference type="Gene3D" id="2.60.40.10">
    <property type="entry name" value="Immunoglobulins"/>
    <property type="match status" value="1"/>
</dbReference>
<dbReference type="GO" id="GO:0008270">
    <property type="term" value="F:zinc ion binding"/>
    <property type="evidence" value="ECO:0007669"/>
    <property type="project" value="UniProtKB-KW"/>
</dbReference>
<dbReference type="PROSITE" id="PS50135">
    <property type="entry name" value="ZF_ZZ_2"/>
    <property type="match status" value="2"/>
</dbReference>
<dbReference type="EMBL" id="ML978129">
    <property type="protein sequence ID" value="KAF2096441.1"/>
    <property type="molecule type" value="Genomic_DNA"/>
</dbReference>